<feature type="transmembrane region" description="Helical" evidence="7">
    <location>
        <begin position="377"/>
        <end position="400"/>
    </location>
</feature>
<feature type="transmembrane region" description="Helical" evidence="7">
    <location>
        <begin position="406"/>
        <end position="426"/>
    </location>
</feature>
<evidence type="ECO:0000256" key="2">
    <source>
        <dbReference type="ARBA" id="ARBA00022448"/>
    </source>
</evidence>
<sequence>MKQSIPIDAHSKSQSKKAAASGWIGSALEYYDFFIYATAAALLFPQLFFPSDNPAVGIIASLASFGVGYIARPIGAVVLGHLGDRHGRKTVLVYCMFLMGFSTMCIGLLPTYQQIGIWAPALLVMLRLIQGFAVAGEISCASSMILEHAPSGRRGYFASFTLQGVQAGQLLAAAVFLPLAHFMPADQFASWGWRIPFLLSVVVVIMGYIIRRQVDETPVFAKQKKQGEEATVLPVVEVIRQSWGDLLRVICMALAAVIAIVASVFGATYAVQPAYGIGFPAGVYLWIPLLGNMCAVILIPLVGNLSDKIGRRPPVIIGVLCAGLLSYAYLYAISIHNLWLSLVLSVLMWGVAYQGFNGVFPSLFPELFRTRVRVTGMAIGQNIGTAMTAFLPAIFVTVAPPGSENIPLKIGSLTLGICVIAAIAAFTTRETYRIRLEDLGKRNAVPIAKEEYDRMRADAMQGTAQTDAPKDLASQLHS</sequence>
<evidence type="ECO:0000256" key="6">
    <source>
        <dbReference type="ARBA" id="ARBA00023136"/>
    </source>
</evidence>
<feature type="transmembrane region" description="Helical" evidence="7">
    <location>
        <begin position="249"/>
        <end position="271"/>
    </location>
</feature>
<keyword evidence="6 7" id="KW-0472">Membrane</keyword>
<dbReference type="RefSeq" id="WP_305421346.1">
    <property type="nucleotide sequence ID" value="NZ_CP117430.1"/>
</dbReference>
<dbReference type="PANTHER" id="PTHR43045">
    <property type="entry name" value="SHIKIMATE TRANSPORTER"/>
    <property type="match status" value="1"/>
</dbReference>
<evidence type="ECO:0000313" key="10">
    <source>
        <dbReference type="Proteomes" id="UP001230768"/>
    </source>
</evidence>
<proteinExistence type="predicted"/>
<dbReference type="PANTHER" id="PTHR43045:SF1">
    <property type="entry name" value="SHIKIMATE TRANSPORTER"/>
    <property type="match status" value="1"/>
</dbReference>
<dbReference type="EMBL" id="CP117430">
    <property type="protein sequence ID" value="WLI15721.1"/>
    <property type="molecule type" value="Genomic_DNA"/>
</dbReference>
<feature type="domain" description="Major facilitator superfamily (MFS) profile" evidence="8">
    <location>
        <begin position="18"/>
        <end position="433"/>
    </location>
</feature>
<feature type="transmembrane region" description="Helical" evidence="7">
    <location>
        <begin position="283"/>
        <end position="303"/>
    </location>
</feature>
<feature type="transmembrane region" description="Helical" evidence="7">
    <location>
        <begin position="156"/>
        <end position="179"/>
    </location>
</feature>
<evidence type="ECO:0000256" key="1">
    <source>
        <dbReference type="ARBA" id="ARBA00004651"/>
    </source>
</evidence>
<protein>
    <submittedName>
        <fullName evidence="9">MFS transporter</fullName>
    </submittedName>
</protein>
<feature type="transmembrane region" description="Helical" evidence="7">
    <location>
        <begin position="115"/>
        <end position="135"/>
    </location>
</feature>
<dbReference type="SUPFAM" id="SSF103473">
    <property type="entry name" value="MFS general substrate transporter"/>
    <property type="match status" value="1"/>
</dbReference>
<dbReference type="PROSITE" id="PS50850">
    <property type="entry name" value="MFS"/>
    <property type="match status" value="1"/>
</dbReference>
<gene>
    <name evidence="9" type="ORF">PSH88_15280</name>
</gene>
<evidence type="ECO:0000313" key="9">
    <source>
        <dbReference type="EMBL" id="WLI15721.1"/>
    </source>
</evidence>
<dbReference type="CDD" id="cd17369">
    <property type="entry name" value="MFS_ShiA_like"/>
    <property type="match status" value="1"/>
</dbReference>
<keyword evidence="5 7" id="KW-1133">Transmembrane helix</keyword>
<reference evidence="9 10" key="1">
    <citation type="submission" date="2023-02" db="EMBL/GenBank/DDBJ databases">
        <title>Evolution of Hrp T3SS in non-pathogenic Pseudomonas fluorescens.</title>
        <authorList>
            <person name="Liao K."/>
            <person name="Wei H."/>
            <person name="Gu Y."/>
        </authorList>
    </citation>
    <scope>NUCLEOTIDE SEQUENCE [LARGE SCALE GENOMIC DNA]</scope>
    <source>
        <strain evidence="9 10">FP607</strain>
    </source>
</reference>
<dbReference type="InterPro" id="IPR005829">
    <property type="entry name" value="Sugar_transporter_CS"/>
</dbReference>
<dbReference type="InterPro" id="IPR020846">
    <property type="entry name" value="MFS_dom"/>
</dbReference>
<feature type="transmembrane region" description="Helical" evidence="7">
    <location>
        <begin position="191"/>
        <end position="210"/>
    </location>
</feature>
<dbReference type="PROSITE" id="PS00216">
    <property type="entry name" value="SUGAR_TRANSPORT_1"/>
    <property type="match status" value="1"/>
</dbReference>
<keyword evidence="4 7" id="KW-0812">Transmembrane</keyword>
<evidence type="ECO:0000256" key="3">
    <source>
        <dbReference type="ARBA" id="ARBA00022475"/>
    </source>
</evidence>
<evidence type="ECO:0000259" key="8">
    <source>
        <dbReference type="PROSITE" id="PS50850"/>
    </source>
</evidence>
<keyword evidence="3" id="KW-1003">Cell membrane</keyword>
<accession>A0ABY9GIZ4</accession>
<evidence type="ECO:0000256" key="5">
    <source>
        <dbReference type="ARBA" id="ARBA00022989"/>
    </source>
</evidence>
<name>A0ABY9GIZ4_9PSED</name>
<evidence type="ECO:0000256" key="7">
    <source>
        <dbReference type="SAM" id="Phobius"/>
    </source>
</evidence>
<organism evidence="9 10">
    <name type="scientific">Pseudomonas wuhanensis</name>
    <dbReference type="NCBI Taxonomy" id="2954098"/>
    <lineage>
        <taxon>Bacteria</taxon>
        <taxon>Pseudomonadati</taxon>
        <taxon>Pseudomonadota</taxon>
        <taxon>Gammaproteobacteria</taxon>
        <taxon>Pseudomonadales</taxon>
        <taxon>Pseudomonadaceae</taxon>
        <taxon>Pseudomonas</taxon>
    </lineage>
</organism>
<feature type="transmembrane region" description="Helical" evidence="7">
    <location>
        <begin position="30"/>
        <end position="49"/>
    </location>
</feature>
<dbReference type="InterPro" id="IPR036259">
    <property type="entry name" value="MFS_trans_sf"/>
</dbReference>
<feature type="transmembrane region" description="Helical" evidence="7">
    <location>
        <begin position="91"/>
        <end position="109"/>
    </location>
</feature>
<keyword evidence="10" id="KW-1185">Reference proteome</keyword>
<evidence type="ECO:0000256" key="4">
    <source>
        <dbReference type="ARBA" id="ARBA00022692"/>
    </source>
</evidence>
<keyword evidence="2" id="KW-0813">Transport</keyword>
<dbReference type="Gene3D" id="1.20.1250.20">
    <property type="entry name" value="MFS general substrate transporter like domains"/>
    <property type="match status" value="2"/>
</dbReference>
<dbReference type="Proteomes" id="UP001230768">
    <property type="component" value="Chromosome"/>
</dbReference>
<comment type="subcellular location">
    <subcellularLocation>
        <location evidence="1">Cell membrane</location>
        <topology evidence="1">Multi-pass membrane protein</topology>
    </subcellularLocation>
</comment>
<dbReference type="InterPro" id="IPR011701">
    <property type="entry name" value="MFS"/>
</dbReference>
<feature type="transmembrane region" description="Helical" evidence="7">
    <location>
        <begin position="55"/>
        <end position="79"/>
    </location>
</feature>
<dbReference type="Pfam" id="PF07690">
    <property type="entry name" value="MFS_1"/>
    <property type="match status" value="1"/>
</dbReference>
<feature type="transmembrane region" description="Helical" evidence="7">
    <location>
        <begin position="315"/>
        <end position="332"/>
    </location>
</feature>
<feature type="transmembrane region" description="Helical" evidence="7">
    <location>
        <begin position="338"/>
        <end position="356"/>
    </location>
</feature>